<name>A0ABN9QTY0_9DINO</name>
<gene>
    <name evidence="1" type="ORF">PCOR1329_LOCUS14906</name>
</gene>
<comment type="caution">
    <text evidence="1">The sequence shown here is derived from an EMBL/GenBank/DDBJ whole genome shotgun (WGS) entry which is preliminary data.</text>
</comment>
<sequence>ARRLPALPRRGAVGLRHWLDVGDFNQKRELALQNYLDQVIQGVSSLADEPALDRFFAADAALCRSLSASDVPQGTLSKDVSFESCQLAPKEEAIALTTSAGFRLPFLACQRVVRISFLDARLCNSHPASDIGRSFLTAAWEQCAPVRGTCCVCSD</sequence>
<evidence type="ECO:0000313" key="2">
    <source>
        <dbReference type="Proteomes" id="UP001189429"/>
    </source>
</evidence>
<keyword evidence="2" id="KW-1185">Reference proteome</keyword>
<protein>
    <recommendedName>
        <fullName evidence="3">PX domain-containing protein</fullName>
    </recommendedName>
</protein>
<organism evidence="1 2">
    <name type="scientific">Prorocentrum cordatum</name>
    <dbReference type="NCBI Taxonomy" id="2364126"/>
    <lineage>
        <taxon>Eukaryota</taxon>
        <taxon>Sar</taxon>
        <taxon>Alveolata</taxon>
        <taxon>Dinophyceae</taxon>
        <taxon>Prorocentrales</taxon>
        <taxon>Prorocentraceae</taxon>
        <taxon>Prorocentrum</taxon>
    </lineage>
</organism>
<accession>A0ABN9QTY0</accession>
<dbReference type="Proteomes" id="UP001189429">
    <property type="component" value="Unassembled WGS sequence"/>
</dbReference>
<evidence type="ECO:0008006" key="3">
    <source>
        <dbReference type="Google" id="ProtNLM"/>
    </source>
</evidence>
<reference evidence="1" key="1">
    <citation type="submission" date="2023-10" db="EMBL/GenBank/DDBJ databases">
        <authorList>
            <person name="Chen Y."/>
            <person name="Shah S."/>
            <person name="Dougan E. K."/>
            <person name="Thang M."/>
            <person name="Chan C."/>
        </authorList>
    </citation>
    <scope>NUCLEOTIDE SEQUENCE [LARGE SCALE GENOMIC DNA]</scope>
</reference>
<dbReference type="EMBL" id="CAUYUJ010004470">
    <property type="protein sequence ID" value="CAK0809739.1"/>
    <property type="molecule type" value="Genomic_DNA"/>
</dbReference>
<proteinExistence type="predicted"/>
<feature type="non-terminal residue" evidence="1">
    <location>
        <position position="1"/>
    </location>
</feature>
<evidence type="ECO:0000313" key="1">
    <source>
        <dbReference type="EMBL" id="CAK0809739.1"/>
    </source>
</evidence>